<accession>A0ABR6WNM1</accession>
<evidence type="ECO:0000313" key="2">
    <source>
        <dbReference type="Proteomes" id="UP000653358"/>
    </source>
</evidence>
<sequence>MKVFYPINEFNEAGFVSLPCLTYLTDKIVLWSPMTTFINENDKKTILKSEHILELVEDGMIQIALRETAFDKSLKNDTPFEKEKYTNFYKEVRSIWGKSGGDSKILVFGDEIGYNYADQTLESNNEEDKIIVGKAKKIINSVNLPIGIKEKIDREEKKGIEAGFSAEKIERNKIRQLLRDSKNNFTSINETGSDTMAFWNDQIPIFNELSRVSIDNSKEVYDNFDPKKFVEMCEYMQGLGTIKNYETYRKSLEKRDLIDIKHEMSNLFSSDVSPDDYISDMINGYLDNRRNNNYMKIQTISRELLYILSVSLLLSNFGQQFPVAFLIEETINRILPTINKITSTEEDKELAKLGNSISNFLFYGGKIRKPI</sequence>
<dbReference type="Proteomes" id="UP000653358">
    <property type="component" value="Unassembled WGS sequence"/>
</dbReference>
<organism evidence="1 2">
    <name type="scientific">Acetobacterium tundrae</name>
    <dbReference type="NCBI Taxonomy" id="132932"/>
    <lineage>
        <taxon>Bacteria</taxon>
        <taxon>Bacillati</taxon>
        <taxon>Bacillota</taxon>
        <taxon>Clostridia</taxon>
        <taxon>Eubacteriales</taxon>
        <taxon>Eubacteriaceae</taxon>
        <taxon>Acetobacterium</taxon>
    </lineage>
</organism>
<comment type="caution">
    <text evidence="1">The sequence shown here is derived from an EMBL/GenBank/DDBJ whole genome shotgun (WGS) entry which is preliminary data.</text>
</comment>
<dbReference type="RefSeq" id="WP_148603632.1">
    <property type="nucleotide sequence ID" value="NZ_RXYB01000010.1"/>
</dbReference>
<evidence type="ECO:0000313" key="1">
    <source>
        <dbReference type="EMBL" id="MBC3798007.1"/>
    </source>
</evidence>
<name>A0ABR6WNM1_9FIRM</name>
<proteinExistence type="predicted"/>
<keyword evidence="2" id="KW-1185">Reference proteome</keyword>
<gene>
    <name evidence="1" type="ORF">GH807_13235</name>
</gene>
<protein>
    <submittedName>
        <fullName evidence="1">Uncharacterized protein</fullName>
    </submittedName>
</protein>
<reference evidence="1 2" key="1">
    <citation type="journal article" date="2020" name="mSystems">
        <title>Defining Genomic and Predicted Metabolic Features of the Acetobacterium Genus.</title>
        <authorList>
            <person name="Ross D.E."/>
            <person name="Marshall C.W."/>
            <person name="Gulliver D."/>
            <person name="May H.D."/>
            <person name="Norman R.S."/>
        </authorList>
    </citation>
    <scope>NUCLEOTIDE SEQUENCE [LARGE SCALE GENOMIC DNA]</scope>
    <source>
        <strain evidence="1 2">DSM 9173</strain>
    </source>
</reference>
<dbReference type="EMBL" id="WJBB01000019">
    <property type="protein sequence ID" value="MBC3798007.1"/>
    <property type="molecule type" value="Genomic_DNA"/>
</dbReference>